<dbReference type="GO" id="GO:0120095">
    <property type="term" value="C:vacuole-isolation membrane contact site"/>
    <property type="evidence" value="ECO:0007669"/>
    <property type="project" value="EnsemblFungi"/>
</dbReference>
<dbReference type="GO" id="GO:0045324">
    <property type="term" value="P:late endosome to vacuole transport"/>
    <property type="evidence" value="ECO:0007669"/>
    <property type="project" value="EnsemblFungi"/>
</dbReference>
<dbReference type="Pfam" id="PF04111">
    <property type="entry name" value="APG6"/>
    <property type="match status" value="1"/>
</dbReference>
<dbReference type="GO" id="GO:0046854">
    <property type="term" value="P:phosphatidylinositol phosphate biosynthetic process"/>
    <property type="evidence" value="ECO:0007669"/>
    <property type="project" value="EnsemblFungi"/>
</dbReference>
<dbReference type="EMBL" id="KV454215">
    <property type="protein sequence ID" value="ODQ56876.1"/>
    <property type="molecule type" value="Genomic_DNA"/>
</dbReference>
<dbReference type="GO" id="GO:0005829">
    <property type="term" value="C:cytosol"/>
    <property type="evidence" value="ECO:0007669"/>
    <property type="project" value="GOC"/>
</dbReference>
<dbReference type="Gene3D" id="1.10.418.40">
    <property type="entry name" value="Autophagy protein 6/Beclin 1"/>
    <property type="match status" value="1"/>
</dbReference>
<dbReference type="Proteomes" id="UP000094112">
    <property type="component" value="Unassembled WGS sequence"/>
</dbReference>
<evidence type="ECO:0000259" key="3">
    <source>
        <dbReference type="Pfam" id="PF04111"/>
    </source>
</evidence>
<dbReference type="GO" id="GO:0030674">
    <property type="term" value="F:protein-macromolecule adaptor activity"/>
    <property type="evidence" value="ECO:0007669"/>
    <property type="project" value="TreeGrafter"/>
</dbReference>
<dbReference type="GO" id="GO:0000423">
    <property type="term" value="P:mitophagy"/>
    <property type="evidence" value="ECO:0007669"/>
    <property type="project" value="TreeGrafter"/>
</dbReference>
<dbReference type="GO" id="GO:0032258">
    <property type="term" value="P:cytoplasm to vacuole targeting by the Cvt pathway"/>
    <property type="evidence" value="ECO:0007669"/>
    <property type="project" value="EnsemblFungi"/>
</dbReference>
<evidence type="ECO:0000256" key="2">
    <source>
        <dbReference type="SAM" id="Coils"/>
    </source>
</evidence>
<dbReference type="GeneID" id="30199710"/>
<dbReference type="PANTHER" id="PTHR12768:SF4">
    <property type="entry name" value="BECLIN-1"/>
    <property type="match status" value="1"/>
</dbReference>
<dbReference type="GO" id="GO:0042147">
    <property type="term" value="P:retrograde transport, endosome to Golgi"/>
    <property type="evidence" value="ECO:0007669"/>
    <property type="project" value="EnsemblFungi"/>
</dbReference>
<dbReference type="GO" id="GO:0000407">
    <property type="term" value="C:phagophore assembly site"/>
    <property type="evidence" value="ECO:0007669"/>
    <property type="project" value="EnsemblFungi"/>
</dbReference>
<dbReference type="GO" id="GO:0051365">
    <property type="term" value="P:cellular response to potassium ion starvation"/>
    <property type="evidence" value="ECO:0007669"/>
    <property type="project" value="EnsemblFungi"/>
</dbReference>
<gene>
    <name evidence="5" type="ORF">WICANDRAFT_36731</name>
</gene>
<name>A0A1E3NUS0_WICAA</name>
<proteinExistence type="inferred from homology"/>
<comment type="similarity">
    <text evidence="1">Belongs to the beclin family.</text>
</comment>
<feature type="domain" description="Atg6 BARA" evidence="3">
    <location>
        <begin position="265"/>
        <end position="448"/>
    </location>
</feature>
<protein>
    <submittedName>
        <fullName evidence="5">Uncharacterized protein</fullName>
    </submittedName>
</protein>
<keyword evidence="6" id="KW-1185">Reference proteome</keyword>
<dbReference type="RefSeq" id="XP_019036083.1">
    <property type="nucleotide sequence ID" value="XM_019182464.1"/>
</dbReference>
<dbReference type="GO" id="GO:0000425">
    <property type="term" value="P:pexophagy"/>
    <property type="evidence" value="ECO:0007669"/>
    <property type="project" value="EnsemblFungi"/>
</dbReference>
<feature type="coiled-coil region" evidence="2">
    <location>
        <begin position="178"/>
        <end position="226"/>
    </location>
</feature>
<accession>A0A1E3NUS0</accession>
<evidence type="ECO:0000313" key="5">
    <source>
        <dbReference type="EMBL" id="ODQ56876.1"/>
    </source>
</evidence>
<dbReference type="Gene3D" id="6.10.250.3110">
    <property type="match status" value="1"/>
</dbReference>
<keyword evidence="2" id="KW-0175">Coiled coil</keyword>
<reference evidence="5 6" key="1">
    <citation type="journal article" date="2016" name="Proc. Natl. Acad. Sci. U.S.A.">
        <title>Comparative genomics of biotechnologically important yeasts.</title>
        <authorList>
            <person name="Riley R."/>
            <person name="Haridas S."/>
            <person name="Wolfe K.H."/>
            <person name="Lopes M.R."/>
            <person name="Hittinger C.T."/>
            <person name="Goeker M."/>
            <person name="Salamov A.A."/>
            <person name="Wisecaver J.H."/>
            <person name="Long T.M."/>
            <person name="Calvey C.H."/>
            <person name="Aerts A.L."/>
            <person name="Barry K.W."/>
            <person name="Choi C."/>
            <person name="Clum A."/>
            <person name="Coughlan A.Y."/>
            <person name="Deshpande S."/>
            <person name="Douglass A.P."/>
            <person name="Hanson S.J."/>
            <person name="Klenk H.-P."/>
            <person name="LaButti K.M."/>
            <person name="Lapidus A."/>
            <person name="Lindquist E.A."/>
            <person name="Lipzen A.M."/>
            <person name="Meier-Kolthoff J.P."/>
            <person name="Ohm R.A."/>
            <person name="Otillar R.P."/>
            <person name="Pangilinan J.L."/>
            <person name="Peng Y."/>
            <person name="Rokas A."/>
            <person name="Rosa C.A."/>
            <person name="Scheuner C."/>
            <person name="Sibirny A.A."/>
            <person name="Slot J.C."/>
            <person name="Stielow J.B."/>
            <person name="Sun H."/>
            <person name="Kurtzman C.P."/>
            <person name="Blackwell M."/>
            <person name="Grigoriev I.V."/>
            <person name="Jeffries T.W."/>
        </authorList>
    </citation>
    <scope>NUCLEOTIDE SEQUENCE [LARGE SCALE GENOMIC DNA]</scope>
    <source>
        <strain evidence="6">ATCC 58044 / CBS 1984 / NCYC 433 / NRRL Y-366-8</strain>
    </source>
</reference>
<evidence type="ECO:0000256" key="1">
    <source>
        <dbReference type="ARBA" id="ARBA00005965"/>
    </source>
</evidence>
<dbReference type="AlphaFoldDB" id="A0A1E3NUS0"/>
<dbReference type="InterPro" id="IPR040455">
    <property type="entry name" value="Atg6_BARA"/>
</dbReference>
<dbReference type="GO" id="GO:0034727">
    <property type="term" value="P:piecemeal microautophagy of the nucleus"/>
    <property type="evidence" value="ECO:0007669"/>
    <property type="project" value="EnsemblFungi"/>
</dbReference>
<dbReference type="InterPro" id="IPR041691">
    <property type="entry name" value="Atg6/beclin_CC"/>
</dbReference>
<dbReference type="GO" id="GO:0006995">
    <property type="term" value="P:cellular response to nitrogen starvation"/>
    <property type="evidence" value="ECO:0007669"/>
    <property type="project" value="TreeGrafter"/>
</dbReference>
<dbReference type="GO" id="GO:0000045">
    <property type="term" value="P:autophagosome assembly"/>
    <property type="evidence" value="ECO:0007669"/>
    <property type="project" value="EnsemblFungi"/>
</dbReference>
<feature type="domain" description="Atg6/beclin coiled-coil" evidence="4">
    <location>
        <begin position="133"/>
        <end position="262"/>
    </location>
</feature>
<sequence length="454" mass="51889">MPSTHHCQRCKLPLSIDVSLANLSKVQANLLTSGRNGYGKGQLKNTDLGNEPFIPEERLNLLQNASKNSSTQATLSRKLYDTTDSFVILPQFEQQDEDEDEGLDDDNKALSNRLNTLSNIFDILSSKNEIDYPVCKDCAQILLNQMKSQYDRSSKERDVYIQFLQKLQNKQSPVVEKSQESIDEIDRLKKQEKELLDELMSLEHEKSELDDEIKDVQDVIDSLTLKEQMFFKDENKKELEVRSFLKERDTIKAEYEFNLTQLDRLRKTNVYNDTFNISHDGPFGTINGLRLGSIDSCRVPWQEINAALGHLVLLMATVSSRLNLKLQGYRLKPMGSTSRIEKYERDLSNPSKPKVTILEVYSSGEYQIERLFTHSKLDNAMIALLEIVSQIATKLKELDSNIDLPYKMSKDKIGDASIRLSSKTANEEWTGACKFLLTNAKWILAYSSAHIPSR</sequence>
<dbReference type="PANTHER" id="PTHR12768">
    <property type="entry name" value="BECLIN 1"/>
    <property type="match status" value="1"/>
</dbReference>
<dbReference type="Pfam" id="PF17675">
    <property type="entry name" value="APG6_N"/>
    <property type="match status" value="1"/>
</dbReference>
<dbReference type="GO" id="GO:0043548">
    <property type="term" value="F:phosphatidylinositol 3-kinase binding"/>
    <property type="evidence" value="ECO:0007669"/>
    <property type="project" value="TreeGrafter"/>
</dbReference>
<dbReference type="STRING" id="683960.A0A1E3NUS0"/>
<dbReference type="GO" id="GO:0034271">
    <property type="term" value="C:phosphatidylinositol 3-kinase complex, class III, type I"/>
    <property type="evidence" value="ECO:0007669"/>
    <property type="project" value="EnsemblFungi"/>
</dbReference>
<dbReference type="OrthoDB" id="20368at2759"/>
<dbReference type="InterPro" id="IPR038274">
    <property type="entry name" value="Atg6/Beclin_C_sf"/>
</dbReference>
<dbReference type="GO" id="GO:0034272">
    <property type="term" value="C:phosphatidylinositol 3-kinase complex, class III, type II"/>
    <property type="evidence" value="ECO:0007669"/>
    <property type="project" value="EnsemblFungi"/>
</dbReference>
<organism evidence="5 6">
    <name type="scientific">Wickerhamomyces anomalus (strain ATCC 58044 / CBS 1984 / NCYC 433 / NRRL Y-366-8)</name>
    <name type="common">Yeast</name>
    <name type="synonym">Hansenula anomala</name>
    <dbReference type="NCBI Taxonomy" id="683960"/>
    <lineage>
        <taxon>Eukaryota</taxon>
        <taxon>Fungi</taxon>
        <taxon>Dikarya</taxon>
        <taxon>Ascomycota</taxon>
        <taxon>Saccharomycotina</taxon>
        <taxon>Saccharomycetes</taxon>
        <taxon>Phaffomycetales</taxon>
        <taxon>Wickerhamomycetaceae</taxon>
        <taxon>Wickerhamomyces</taxon>
    </lineage>
</organism>
<evidence type="ECO:0000313" key="6">
    <source>
        <dbReference type="Proteomes" id="UP000094112"/>
    </source>
</evidence>
<dbReference type="InterPro" id="IPR007243">
    <property type="entry name" value="Atg6/Beclin"/>
</dbReference>
<evidence type="ECO:0000259" key="4">
    <source>
        <dbReference type="Pfam" id="PF17675"/>
    </source>
</evidence>